<sequence length="312" mass="36630">MENNNQIYFNTFSQTVKGAWWNKKLLDFLNERYSVRDSNYYIEAIRIGVVKINNKIVDIDYVLKANDTIQHKVHCHEPVPIEIPIIYKEKDFIIVNKPSGIACHPTTGYFYFSITELLKDYGRLSCINRLDVPTSGVLILCINNPDKYHKMIKNGKIKKTYVAKVKGKFIDEITVNKNIEKTLTNKNFISENGKEAITEFKLLTYKNGHSLVECRPITGRSHQIRVHLQYLGYPIVNDLIYSENKEYFFEYEECKTKGENYEEEFILKNCRGTNTKAFKNLHYDLFLHAYRYEINGTVYEAPLPNWAEEFLK</sequence>
<proteinExistence type="inferred from homology"/>
<comment type="caution">
    <text evidence="5">The sequence shown here is derived from an EMBL/GenBank/DDBJ whole genome shotgun (WGS) entry which is preliminary data.</text>
</comment>
<evidence type="ECO:0000313" key="5">
    <source>
        <dbReference type="EMBL" id="EPR79768.1"/>
    </source>
</evidence>
<dbReference type="InterPro" id="IPR006225">
    <property type="entry name" value="PsdUridine_synth_RluC/D"/>
</dbReference>
<dbReference type="OrthoDB" id="424794at2759"/>
<dbReference type="EC" id="5.4.99.-" evidence="3"/>
<dbReference type="GO" id="GO:0000455">
    <property type="term" value="P:enzyme-directed rRNA pseudouridine synthesis"/>
    <property type="evidence" value="ECO:0007669"/>
    <property type="project" value="TreeGrafter"/>
</dbReference>
<dbReference type="PANTHER" id="PTHR21600:SF40">
    <property type="entry name" value="PSEUDOURIDYLATE SYNTHASE RPUSD2"/>
    <property type="match status" value="1"/>
</dbReference>
<feature type="domain" description="Pseudouridine synthase RsuA/RluA-like" evidence="4">
    <location>
        <begin position="91"/>
        <end position="229"/>
    </location>
</feature>
<keyword evidence="2" id="KW-0694">RNA-binding</keyword>
<evidence type="ECO:0000256" key="1">
    <source>
        <dbReference type="PIRSR" id="PIRSR606225-1"/>
    </source>
</evidence>
<comment type="catalytic activity">
    <reaction evidence="3">
        <text>a uridine in RNA = a pseudouridine in RNA</text>
        <dbReference type="Rhea" id="RHEA:48348"/>
        <dbReference type="Rhea" id="RHEA-COMP:12068"/>
        <dbReference type="Rhea" id="RHEA-COMP:12069"/>
        <dbReference type="ChEBI" id="CHEBI:65314"/>
        <dbReference type="ChEBI" id="CHEBI:65315"/>
    </reaction>
</comment>
<feature type="active site" evidence="1">
    <location>
        <position position="131"/>
    </location>
</feature>
<evidence type="ECO:0000256" key="2">
    <source>
        <dbReference type="PROSITE-ProRule" id="PRU00182"/>
    </source>
</evidence>
<dbReference type="InParanoid" id="S7XV76"/>
<dbReference type="PROSITE" id="PS50889">
    <property type="entry name" value="S4"/>
    <property type="match status" value="1"/>
</dbReference>
<keyword evidence="6" id="KW-1185">Reference proteome</keyword>
<dbReference type="InterPro" id="IPR020103">
    <property type="entry name" value="PsdUridine_synth_cat_dom_sf"/>
</dbReference>
<dbReference type="HOGENOM" id="CLU_016902_12_1_1"/>
<evidence type="ECO:0000256" key="3">
    <source>
        <dbReference type="RuleBase" id="RU362028"/>
    </source>
</evidence>
<dbReference type="OMA" id="THKHEPP"/>
<gene>
    <name evidence="5" type="ORF">SLOPH_1521</name>
</gene>
<evidence type="ECO:0000313" key="6">
    <source>
        <dbReference type="Proteomes" id="UP000014978"/>
    </source>
</evidence>
<accession>S7XV76</accession>
<protein>
    <recommendedName>
        <fullName evidence="3">Pseudouridine synthase</fullName>
        <ecNumber evidence="3">5.4.99.-</ecNumber>
    </recommendedName>
</protein>
<keyword evidence="3" id="KW-0413">Isomerase</keyword>
<dbReference type="InterPro" id="IPR006145">
    <property type="entry name" value="PsdUridine_synth_RsuA/RluA"/>
</dbReference>
<evidence type="ECO:0000259" key="4">
    <source>
        <dbReference type="Pfam" id="PF00849"/>
    </source>
</evidence>
<dbReference type="FunCoup" id="S7XV76">
    <property type="interactions" value="98"/>
</dbReference>
<dbReference type="Proteomes" id="UP000014978">
    <property type="component" value="Unassembled WGS sequence"/>
</dbReference>
<dbReference type="Gene3D" id="3.30.2350.10">
    <property type="entry name" value="Pseudouridine synthase"/>
    <property type="match status" value="1"/>
</dbReference>
<dbReference type="SUPFAM" id="SSF55120">
    <property type="entry name" value="Pseudouridine synthase"/>
    <property type="match status" value="1"/>
</dbReference>
<dbReference type="InterPro" id="IPR050188">
    <property type="entry name" value="RluA_PseudoU_synthase"/>
</dbReference>
<dbReference type="AlphaFoldDB" id="S7XV76"/>
<dbReference type="EMBL" id="ATCN01000121">
    <property type="protein sequence ID" value="EPR79768.1"/>
    <property type="molecule type" value="Genomic_DNA"/>
</dbReference>
<dbReference type="VEuPathDB" id="MicrosporidiaDB:SLOPH_1521"/>
<reference evidence="6" key="1">
    <citation type="journal article" date="2013" name="PLoS Genet.">
        <title>The genome of Spraguea lophii and the basis of host-microsporidian interactions.</title>
        <authorList>
            <person name="Campbell S.E."/>
            <person name="Williams T.A."/>
            <person name="Yousuf A."/>
            <person name="Soanes D.M."/>
            <person name="Paszkiewicz K.H."/>
            <person name="Williams B.A.P."/>
        </authorList>
    </citation>
    <scope>NUCLEOTIDE SEQUENCE [LARGE SCALE GENOMIC DNA]</scope>
    <source>
        <strain evidence="6">42_110</strain>
    </source>
</reference>
<dbReference type="NCBIfam" id="TIGR00005">
    <property type="entry name" value="rluA_subfam"/>
    <property type="match status" value="1"/>
</dbReference>
<dbReference type="STRING" id="1358809.S7XV76"/>
<dbReference type="GO" id="GO:0003723">
    <property type="term" value="F:RNA binding"/>
    <property type="evidence" value="ECO:0007669"/>
    <property type="project" value="UniProtKB-KW"/>
</dbReference>
<organism evidence="5 6">
    <name type="scientific">Spraguea lophii (strain 42_110)</name>
    <name type="common">Microsporidian parasite</name>
    <dbReference type="NCBI Taxonomy" id="1358809"/>
    <lineage>
        <taxon>Eukaryota</taxon>
        <taxon>Fungi</taxon>
        <taxon>Fungi incertae sedis</taxon>
        <taxon>Microsporidia</taxon>
        <taxon>Spragueidae</taxon>
        <taxon>Spraguea</taxon>
    </lineage>
</organism>
<dbReference type="Pfam" id="PF00849">
    <property type="entry name" value="PseudoU_synth_2"/>
    <property type="match status" value="1"/>
</dbReference>
<dbReference type="PANTHER" id="PTHR21600">
    <property type="entry name" value="MITOCHONDRIAL RNA PSEUDOURIDINE SYNTHASE"/>
    <property type="match status" value="1"/>
</dbReference>
<name>S7XV76_SPRLO</name>
<comment type="similarity">
    <text evidence="3">Belongs to the pseudouridine synthase RluA family.</text>
</comment>
<comment type="function">
    <text evidence="3">Responsible for synthesis of pseudouridine from uracil.</text>
</comment>
<dbReference type="GO" id="GO:0009982">
    <property type="term" value="F:pseudouridine synthase activity"/>
    <property type="evidence" value="ECO:0007669"/>
    <property type="project" value="InterPro"/>
</dbReference>